<gene>
    <name evidence="1" type="ORF">NCTC12877_02710</name>
</gene>
<protein>
    <submittedName>
        <fullName evidence="1">Uncharacterized protein</fullName>
    </submittedName>
</protein>
<keyword evidence="2" id="KW-1185">Reference proteome</keyword>
<sequence length="86" mass="9769">MEKTDTFVDKDGNAVTKDKDNEFTLGGNTGRKVIGKEVDRDTVYYYANEAGEATTERYEGNIYQVHTMNEDTNRLLVDLDINSKII</sequence>
<organism evidence="1 2">
    <name type="scientific">Moraxella caprae</name>
    <dbReference type="NCBI Taxonomy" id="90240"/>
    <lineage>
        <taxon>Bacteria</taxon>
        <taxon>Pseudomonadati</taxon>
        <taxon>Pseudomonadota</taxon>
        <taxon>Gammaproteobacteria</taxon>
        <taxon>Moraxellales</taxon>
        <taxon>Moraxellaceae</taxon>
        <taxon>Moraxella</taxon>
    </lineage>
</organism>
<proteinExistence type="predicted"/>
<dbReference type="AlphaFoldDB" id="A0A378R362"/>
<dbReference type="EMBL" id="UGQB01000004">
    <property type="protein sequence ID" value="STZ09685.1"/>
    <property type="molecule type" value="Genomic_DNA"/>
</dbReference>
<name>A0A378R362_9GAMM</name>
<reference evidence="1 2" key="1">
    <citation type="submission" date="2018-06" db="EMBL/GenBank/DDBJ databases">
        <authorList>
            <consortium name="Pathogen Informatics"/>
            <person name="Doyle S."/>
        </authorList>
    </citation>
    <scope>NUCLEOTIDE SEQUENCE [LARGE SCALE GENOMIC DNA]</scope>
    <source>
        <strain evidence="1 2">NCTC12877</strain>
    </source>
</reference>
<accession>A0A378R362</accession>
<evidence type="ECO:0000313" key="2">
    <source>
        <dbReference type="Proteomes" id="UP000254065"/>
    </source>
</evidence>
<dbReference type="Proteomes" id="UP000254065">
    <property type="component" value="Unassembled WGS sequence"/>
</dbReference>
<dbReference type="RefSeq" id="WP_029103797.1">
    <property type="nucleotide sequence ID" value="NZ_UGQB01000004.1"/>
</dbReference>
<evidence type="ECO:0000313" key="1">
    <source>
        <dbReference type="EMBL" id="STZ09685.1"/>
    </source>
</evidence>
<dbReference type="STRING" id="1122244.GCA_000426885_02465"/>